<dbReference type="InterPro" id="IPR014710">
    <property type="entry name" value="RmlC-like_jellyroll"/>
</dbReference>
<dbReference type="Proteomes" id="UP001321506">
    <property type="component" value="Unassembled WGS sequence"/>
</dbReference>
<gene>
    <name evidence="2" type="ORF">QF206_06755</name>
</gene>
<dbReference type="Gene3D" id="2.60.120.10">
    <property type="entry name" value="Jelly Rolls"/>
    <property type="match status" value="1"/>
</dbReference>
<protein>
    <submittedName>
        <fullName evidence="2">Cupin domain-containing protein</fullName>
    </submittedName>
</protein>
<dbReference type="Pfam" id="PF07883">
    <property type="entry name" value="Cupin_2"/>
    <property type="match status" value="1"/>
</dbReference>
<comment type="caution">
    <text evidence="2">The sequence shown here is derived from an EMBL/GenBank/DDBJ whole genome shotgun (WGS) entry which is preliminary data.</text>
</comment>
<proteinExistence type="predicted"/>
<accession>A0AAW6T9F3</accession>
<dbReference type="SUPFAM" id="SSF51182">
    <property type="entry name" value="RmlC-like cupins"/>
    <property type="match status" value="1"/>
</dbReference>
<evidence type="ECO:0000259" key="1">
    <source>
        <dbReference type="Pfam" id="PF07883"/>
    </source>
</evidence>
<dbReference type="RefSeq" id="WP_281488442.1">
    <property type="nucleotide sequence ID" value="NZ_JASATX010000002.1"/>
</dbReference>
<dbReference type="EMBL" id="JASATX010000002">
    <property type="protein sequence ID" value="MDI2098663.1"/>
    <property type="molecule type" value="Genomic_DNA"/>
</dbReference>
<feature type="domain" description="Cupin type-2" evidence="1">
    <location>
        <begin position="40"/>
        <end position="93"/>
    </location>
</feature>
<dbReference type="InterPro" id="IPR011051">
    <property type="entry name" value="RmlC_Cupin_sf"/>
</dbReference>
<dbReference type="AlphaFoldDB" id="A0AAW6T9F3"/>
<name>A0AAW6T9F3_9MICO</name>
<dbReference type="InterPro" id="IPR013096">
    <property type="entry name" value="Cupin_2"/>
</dbReference>
<sequence length="117" mass="11955">MATILNVGESIAQSPPTALPAWTNALIGHLNTGTVIHSGGGELDGAWHSQDSDELLVVIEGACTVDTIDGPTTLRSGDVALISAGEAHRVSTQAGTRLVAVEAASARRTPLSDPTFV</sequence>
<reference evidence="2 3" key="1">
    <citation type="submission" date="2023-04" db="EMBL/GenBank/DDBJ databases">
        <title>Klugiella caeni sp. nov. isolated from the sludge of biochemical tank.</title>
        <authorList>
            <person name="Geng K."/>
        </authorList>
    </citation>
    <scope>NUCLEOTIDE SEQUENCE [LARGE SCALE GENOMIC DNA]</scope>
    <source>
        <strain evidence="2 3">YN-L-19</strain>
    </source>
</reference>
<evidence type="ECO:0000313" key="2">
    <source>
        <dbReference type="EMBL" id="MDI2098663.1"/>
    </source>
</evidence>
<evidence type="ECO:0000313" key="3">
    <source>
        <dbReference type="Proteomes" id="UP001321506"/>
    </source>
</evidence>
<organism evidence="2 3">
    <name type="scientific">Ruicaihuangia caeni</name>
    <dbReference type="NCBI Taxonomy" id="3042517"/>
    <lineage>
        <taxon>Bacteria</taxon>
        <taxon>Bacillati</taxon>
        <taxon>Actinomycetota</taxon>
        <taxon>Actinomycetes</taxon>
        <taxon>Micrococcales</taxon>
        <taxon>Microbacteriaceae</taxon>
        <taxon>Ruicaihuangia</taxon>
    </lineage>
</organism>
<keyword evidence="3" id="KW-1185">Reference proteome</keyword>